<sequence length="308" mass="32594">METPMTTSTSRITVRPMTDADDLATLDAGNPLGWMTAWWSTLTESMDLRWYVALLDGEPAGLGVVCPLPFAQGGYGVGILNVRPEHRRRGVGTALHAALAAVVRPELPGILYQHVEGDAAAEATARAWGFSVVGTHHESVLDLQAVDRTAYAAMAAAPGVALDAVDPAVDDRSWRNLYAFVRARFQDAPDAEGGGGDLPFDAFREMLAEPWQLAAAHDGGRLVGVTLVVARPGTAGAANTVITGVAPAARGRGIATALKAWHALHMSERGITHVYTQNMEGNEPILAANRRLGFVRAAGHVDVVCSFS</sequence>
<proteinExistence type="predicted"/>
<dbReference type="InterPro" id="IPR016181">
    <property type="entry name" value="Acyl_CoA_acyltransferase"/>
</dbReference>
<dbReference type="CDD" id="cd04301">
    <property type="entry name" value="NAT_SF"/>
    <property type="match status" value="2"/>
</dbReference>
<dbReference type="SUPFAM" id="SSF55729">
    <property type="entry name" value="Acyl-CoA N-acyltransferases (Nat)"/>
    <property type="match status" value="2"/>
</dbReference>
<dbReference type="Proteomes" id="UP000433406">
    <property type="component" value="Unassembled WGS sequence"/>
</dbReference>
<protein>
    <submittedName>
        <fullName evidence="4">GNAT family N-acetyltransferase</fullName>
    </submittedName>
</protein>
<feature type="domain" description="N-acetyltransferase" evidence="3">
    <location>
        <begin position="167"/>
        <end position="308"/>
    </location>
</feature>
<evidence type="ECO:0000256" key="1">
    <source>
        <dbReference type="ARBA" id="ARBA00022679"/>
    </source>
</evidence>
<reference evidence="4 5" key="1">
    <citation type="submission" date="2019-10" db="EMBL/GenBank/DDBJ databases">
        <title>Nocardioides novel species isolated from the excrement of Marmot.</title>
        <authorList>
            <person name="Zhang G."/>
        </authorList>
    </citation>
    <scope>NUCLEOTIDE SEQUENCE [LARGE SCALE GENOMIC DNA]</scope>
    <source>
        <strain evidence="5">zg-579</strain>
    </source>
</reference>
<name>A0A6I3JFZ8_9ACTN</name>
<dbReference type="PROSITE" id="PS51186">
    <property type="entry name" value="GNAT"/>
    <property type="match status" value="2"/>
</dbReference>
<evidence type="ECO:0000256" key="2">
    <source>
        <dbReference type="ARBA" id="ARBA00023315"/>
    </source>
</evidence>
<accession>A0A6I3JFZ8</accession>
<evidence type="ECO:0000313" key="4">
    <source>
        <dbReference type="EMBL" id="MTB97010.1"/>
    </source>
</evidence>
<evidence type="ECO:0000313" key="5">
    <source>
        <dbReference type="Proteomes" id="UP000433406"/>
    </source>
</evidence>
<dbReference type="GO" id="GO:0016747">
    <property type="term" value="F:acyltransferase activity, transferring groups other than amino-acyl groups"/>
    <property type="evidence" value="ECO:0007669"/>
    <property type="project" value="InterPro"/>
</dbReference>
<organism evidence="4 5">
    <name type="scientific">Nocardioides marmotae</name>
    <dbReference type="NCBI Taxonomy" id="2663857"/>
    <lineage>
        <taxon>Bacteria</taxon>
        <taxon>Bacillati</taxon>
        <taxon>Actinomycetota</taxon>
        <taxon>Actinomycetes</taxon>
        <taxon>Propionibacteriales</taxon>
        <taxon>Nocardioidaceae</taxon>
        <taxon>Nocardioides</taxon>
    </lineage>
</organism>
<dbReference type="InterPro" id="IPR050832">
    <property type="entry name" value="Bact_Acetyltransf"/>
</dbReference>
<dbReference type="EMBL" id="WLCI01000019">
    <property type="protein sequence ID" value="MTB97010.1"/>
    <property type="molecule type" value="Genomic_DNA"/>
</dbReference>
<evidence type="ECO:0000259" key="3">
    <source>
        <dbReference type="PROSITE" id="PS51186"/>
    </source>
</evidence>
<dbReference type="Pfam" id="PF00583">
    <property type="entry name" value="Acetyltransf_1"/>
    <property type="match status" value="2"/>
</dbReference>
<keyword evidence="1 4" id="KW-0808">Transferase</keyword>
<keyword evidence="5" id="KW-1185">Reference proteome</keyword>
<dbReference type="AlphaFoldDB" id="A0A6I3JFZ8"/>
<dbReference type="Gene3D" id="3.40.630.30">
    <property type="match status" value="1"/>
</dbReference>
<comment type="caution">
    <text evidence="4">The sequence shown here is derived from an EMBL/GenBank/DDBJ whole genome shotgun (WGS) entry which is preliminary data.</text>
</comment>
<feature type="domain" description="N-acetyltransferase" evidence="3">
    <location>
        <begin position="12"/>
        <end position="153"/>
    </location>
</feature>
<keyword evidence="2" id="KW-0012">Acyltransferase</keyword>
<dbReference type="InterPro" id="IPR000182">
    <property type="entry name" value="GNAT_dom"/>
</dbReference>
<gene>
    <name evidence="4" type="ORF">GGQ22_18210</name>
</gene>
<dbReference type="PANTHER" id="PTHR43877">
    <property type="entry name" value="AMINOALKYLPHOSPHONATE N-ACETYLTRANSFERASE-RELATED-RELATED"/>
    <property type="match status" value="1"/>
</dbReference>